<organism evidence="2 3">
    <name type="scientific">Parageobacillus thermoglucosidasius</name>
    <name type="common">Geobacillus thermoglucosidasius</name>
    <dbReference type="NCBI Taxonomy" id="1426"/>
    <lineage>
        <taxon>Bacteria</taxon>
        <taxon>Bacillati</taxon>
        <taxon>Bacillota</taxon>
        <taxon>Bacilli</taxon>
        <taxon>Bacillales</taxon>
        <taxon>Anoxybacillaceae</taxon>
        <taxon>Parageobacillus</taxon>
    </lineage>
</organism>
<feature type="compositionally biased region" description="Basic and acidic residues" evidence="1">
    <location>
        <begin position="82"/>
        <end position="95"/>
    </location>
</feature>
<feature type="region of interest" description="Disordered" evidence="1">
    <location>
        <begin position="68"/>
        <end position="129"/>
    </location>
</feature>
<evidence type="ECO:0000313" key="3">
    <source>
        <dbReference type="Proteomes" id="UP000093052"/>
    </source>
</evidence>
<gene>
    <name evidence="2" type="ORF">BCV53_19635</name>
</gene>
<proteinExistence type="predicted"/>
<protein>
    <submittedName>
        <fullName evidence="2">Uncharacterized protein</fullName>
    </submittedName>
</protein>
<accession>A0AAN1D8K5</accession>
<dbReference type="Proteomes" id="UP000093052">
    <property type="component" value="Plasmid pNCI002"/>
</dbReference>
<name>A0AAN1D8K5_PARTM</name>
<keyword evidence="2" id="KW-0614">Plasmid</keyword>
<keyword evidence="3" id="KW-1185">Reference proteome</keyword>
<evidence type="ECO:0000256" key="1">
    <source>
        <dbReference type="SAM" id="MobiDB-lite"/>
    </source>
</evidence>
<reference evidence="3" key="1">
    <citation type="journal article" date="2016" name="Genome Announc.">
        <title>Complete Genome Sequence of Geobacillus thermoglucosidasius NCIMB 11955, the Progenitor of a Bioethanol Production Strain.</title>
        <authorList>
            <person name="Sheng L."/>
            <person name="Zhang Y."/>
            <person name="Minton N.P."/>
        </authorList>
    </citation>
    <scope>NUCLEOTIDE SEQUENCE [LARGE SCALE GENOMIC DNA]</scope>
    <source>
        <strain evidence="3">NCIMB 11955</strain>
    </source>
</reference>
<sequence length="129" mass="15043">MIVAKRKIVTWRVADTPQSDLINEWLDKQQNIQVSLTNIVLHMINRFGIKDIMDYDIQRILYQEFSSGTSKENRTVSNQNEEAEKADNEEAEKVAAKSLNNPDPKKDRDKENQDDDNDLYKNVDINNLF</sequence>
<geneLocation type="plasmid" evidence="2 3">
    <name>pNCI002</name>
</geneLocation>
<dbReference type="AlphaFoldDB" id="A0AAN1D8K5"/>
<dbReference type="EMBL" id="CP016624">
    <property type="protein sequence ID" value="ANZ32308.1"/>
    <property type="molecule type" value="Genomic_DNA"/>
</dbReference>
<evidence type="ECO:0000313" key="2">
    <source>
        <dbReference type="EMBL" id="ANZ32308.1"/>
    </source>
</evidence>